<keyword evidence="2" id="KW-1185">Reference proteome</keyword>
<evidence type="ECO:0000313" key="1">
    <source>
        <dbReference type="EMBL" id="QUH28227.1"/>
    </source>
</evidence>
<accession>A0A8J8M8C9</accession>
<evidence type="ECO:0000313" key="2">
    <source>
        <dbReference type="Proteomes" id="UP000677305"/>
    </source>
</evidence>
<organism evidence="1 2">
    <name type="scientific">Vallitalea guaymasensis</name>
    <dbReference type="NCBI Taxonomy" id="1185412"/>
    <lineage>
        <taxon>Bacteria</taxon>
        <taxon>Bacillati</taxon>
        <taxon>Bacillota</taxon>
        <taxon>Clostridia</taxon>
        <taxon>Lachnospirales</taxon>
        <taxon>Vallitaleaceae</taxon>
        <taxon>Vallitalea</taxon>
    </lineage>
</organism>
<dbReference type="AlphaFoldDB" id="A0A8J8M8C9"/>
<reference evidence="1 2" key="1">
    <citation type="submission" date="2020-07" db="EMBL/GenBank/DDBJ databases">
        <title>Vallitalea guaymasensis genome.</title>
        <authorList>
            <person name="Postec A."/>
        </authorList>
    </citation>
    <scope>NUCLEOTIDE SEQUENCE [LARGE SCALE GENOMIC DNA]</scope>
    <source>
        <strain evidence="1 2">Ra1766G1</strain>
    </source>
</reference>
<name>A0A8J8M8C9_9FIRM</name>
<gene>
    <name evidence="1" type="ORF">HYG85_04570</name>
</gene>
<dbReference type="EMBL" id="CP058561">
    <property type="protein sequence ID" value="QUH28227.1"/>
    <property type="molecule type" value="Genomic_DNA"/>
</dbReference>
<protein>
    <submittedName>
        <fullName evidence="1">HK97 gp10 family phage protein</fullName>
    </submittedName>
</protein>
<dbReference type="Proteomes" id="UP000677305">
    <property type="component" value="Chromosome"/>
</dbReference>
<dbReference type="RefSeq" id="WP_212692480.1">
    <property type="nucleotide sequence ID" value="NZ_CP058561.1"/>
</dbReference>
<dbReference type="Pfam" id="PF04883">
    <property type="entry name" value="HK97-gp10_like"/>
    <property type="match status" value="1"/>
</dbReference>
<sequence length="132" mass="15429">MSDQVNISFNFDNLIKEFENMGKDIEKIERRTTLKASKVVADKLQDNVVRSDVEKEDYIHMKDNVKISGLKKDDELNKTRSIHFGKLQYKAKWREFGTSKQDPDYLLSRTVKETEDEVKQITDNDIKKALGM</sequence>
<proteinExistence type="predicted"/>
<dbReference type="KEGG" id="vgu:HYG85_04570"/>
<dbReference type="InterPro" id="IPR010064">
    <property type="entry name" value="HK97-gp10_tail"/>
</dbReference>
<dbReference type="NCBIfam" id="TIGR01725">
    <property type="entry name" value="phge_HK97_gp10"/>
    <property type="match status" value="1"/>
</dbReference>